<dbReference type="Proteomes" id="UP000570851">
    <property type="component" value="Unassembled WGS sequence"/>
</dbReference>
<proteinExistence type="predicted"/>
<comment type="caution">
    <text evidence="2">The sequence shown here is derived from an EMBL/GenBank/DDBJ whole genome shotgun (WGS) entry which is preliminary data.</text>
</comment>
<organism evidence="2 3">
    <name type="scientific">Trichormus variabilis N2B</name>
    <dbReference type="NCBI Taxonomy" id="2681315"/>
    <lineage>
        <taxon>Bacteria</taxon>
        <taxon>Bacillati</taxon>
        <taxon>Cyanobacteriota</taxon>
        <taxon>Cyanophyceae</taxon>
        <taxon>Nostocales</taxon>
        <taxon>Nostocaceae</taxon>
        <taxon>Trichormus</taxon>
    </lineage>
</organism>
<dbReference type="GeneID" id="58725305"/>
<keyword evidence="3" id="KW-1185">Reference proteome</keyword>
<reference evidence="2 3" key="1">
    <citation type="submission" date="2019-11" db="EMBL/GenBank/DDBJ databases">
        <title>Comparison of genomes from free-living endosymbiotic cyanobacteria isolated from Azolla.</title>
        <authorList>
            <person name="Thiel T."/>
            <person name="Pratte B."/>
        </authorList>
    </citation>
    <scope>NUCLEOTIDE SEQUENCE [LARGE SCALE GENOMIC DNA]</scope>
    <source>
        <strain evidence="2 3">N2B</strain>
    </source>
</reference>
<protein>
    <submittedName>
        <fullName evidence="2">Uncharacterized protein</fullName>
    </submittedName>
</protein>
<dbReference type="RefSeq" id="WP_013036471.1">
    <property type="nucleotide sequence ID" value="NZ_JACKZP010000040.1"/>
</dbReference>
<keyword evidence="1" id="KW-0175">Coiled coil</keyword>
<feature type="coiled-coil region" evidence="1">
    <location>
        <begin position="82"/>
        <end position="109"/>
    </location>
</feature>
<evidence type="ECO:0000313" key="3">
    <source>
        <dbReference type="Proteomes" id="UP000570851"/>
    </source>
</evidence>
<evidence type="ECO:0000313" key="2">
    <source>
        <dbReference type="EMBL" id="MBC1302674.1"/>
    </source>
</evidence>
<accession>A0ABR6S8D8</accession>
<gene>
    <name evidence="2" type="ORF">GNE12_12200</name>
</gene>
<evidence type="ECO:0000256" key="1">
    <source>
        <dbReference type="SAM" id="Coils"/>
    </source>
</evidence>
<sequence>MELKDYPGAIAYIQTQILDLNQEIEQISQSLNRICNQFELQVAFDPELKNDSQRKAKKAELIASSGDYEYLSKDLAARIYGRDRAQIQLEQLKNEFTILKLLKREETARLEAYNEIGV</sequence>
<name>A0ABR6S8D8_ANAVA</name>
<dbReference type="EMBL" id="JACKZP010000040">
    <property type="protein sequence ID" value="MBC1302674.1"/>
    <property type="molecule type" value="Genomic_DNA"/>
</dbReference>